<dbReference type="Proteomes" id="UP000008143">
    <property type="component" value="Chromosome 1"/>
</dbReference>
<keyword evidence="6 7" id="KW-0456">Lyase</keyword>
<dbReference type="GeneTree" id="ENSGT00940000161646"/>
<dbReference type="InterPro" id="IPR023561">
    <property type="entry name" value="Carbonic_anhydrase_a-class"/>
</dbReference>
<dbReference type="CTD" id="768"/>
<evidence type="ECO:0000313" key="12">
    <source>
        <dbReference type="Proteomes" id="UP000008143"/>
    </source>
</evidence>
<evidence type="ECO:0000256" key="7">
    <source>
        <dbReference type="RuleBase" id="RU367011"/>
    </source>
</evidence>
<evidence type="ECO:0000256" key="8">
    <source>
        <dbReference type="SAM" id="MobiDB-lite"/>
    </source>
</evidence>
<keyword evidence="9" id="KW-1133">Transmembrane helix</keyword>
<dbReference type="PANTHER" id="PTHR18952">
    <property type="entry name" value="CARBONIC ANHYDRASE"/>
    <property type="match status" value="1"/>
</dbReference>
<dbReference type="Reactome" id="R-XTR-1475029">
    <property type="pathway name" value="Reversible hydration of carbon dioxide"/>
</dbReference>
<dbReference type="KEGG" id="xtr:100498132"/>
<dbReference type="Pfam" id="PF00194">
    <property type="entry name" value="Carb_anhydrase"/>
    <property type="match status" value="1"/>
</dbReference>
<keyword evidence="12" id="KW-1185">Reference proteome</keyword>
<dbReference type="GO" id="GO:0004089">
    <property type="term" value="F:carbonate dehydratase activity"/>
    <property type="evidence" value="ECO:0000318"/>
    <property type="project" value="GO_Central"/>
</dbReference>
<dbReference type="InterPro" id="IPR018338">
    <property type="entry name" value="Carbonic_anhydrase_a-class_CS"/>
</dbReference>
<dbReference type="PROSITE" id="PS51144">
    <property type="entry name" value="ALPHA_CA_2"/>
    <property type="match status" value="1"/>
</dbReference>
<feature type="region of interest" description="Disordered" evidence="8">
    <location>
        <begin position="19"/>
        <end position="45"/>
    </location>
</feature>
<accession>A0A803JZ88</accession>
<dbReference type="Ensembl" id="ENSXETT00000120568">
    <property type="protein sequence ID" value="ENSXETP00000113393"/>
    <property type="gene ID" value="ENSXETG00000046031"/>
</dbReference>
<comment type="cofactor">
    <cofactor evidence="7">
        <name>Zn(2+)</name>
        <dbReference type="ChEBI" id="CHEBI:29105"/>
    </cofactor>
</comment>
<dbReference type="PANTHER" id="PTHR18952:SF18">
    <property type="entry name" value="CARBONIC ANHYDRASE 9"/>
    <property type="match status" value="1"/>
</dbReference>
<dbReference type="AGR" id="Xenbase:XB-GENE-6033533"/>
<protein>
    <recommendedName>
        <fullName evidence="2 7">Carbonic anhydrase</fullName>
        <ecNumber evidence="2 7">4.2.1.1</ecNumber>
    </recommendedName>
</protein>
<evidence type="ECO:0000256" key="4">
    <source>
        <dbReference type="ARBA" id="ARBA00022833"/>
    </source>
</evidence>
<dbReference type="AlphaFoldDB" id="A0A803JZ88"/>
<feature type="transmembrane region" description="Helical" evidence="9">
    <location>
        <begin position="342"/>
        <end position="362"/>
    </location>
</feature>
<reference evidence="13 14" key="3">
    <citation type="submission" date="2025-04" db="UniProtKB">
        <authorList>
            <consortium name="RefSeq"/>
        </authorList>
    </citation>
    <scope>IDENTIFICATION</scope>
    <source>
        <strain evidence="13 14">Nigerian</strain>
        <tissue evidence="13 14">Liver and blood</tissue>
    </source>
</reference>
<dbReference type="GO" id="GO:0008270">
    <property type="term" value="F:zinc ion binding"/>
    <property type="evidence" value="ECO:0007669"/>
    <property type="project" value="UniProtKB-UniRule"/>
</dbReference>
<dbReference type="RefSeq" id="XP_031750918.1">
    <property type="nucleotide sequence ID" value="XM_031895058.1"/>
</dbReference>
<feature type="signal peptide" evidence="7">
    <location>
        <begin position="1"/>
        <end position="21"/>
    </location>
</feature>
<reference evidence="11" key="2">
    <citation type="submission" date="2021-03" db="UniProtKB">
        <authorList>
            <consortium name="Ensembl"/>
        </authorList>
    </citation>
    <scope>IDENTIFICATION</scope>
</reference>
<feature type="chain" id="PRO_5044519553" description="Carbonic anhydrase" evidence="7">
    <location>
        <begin position="22"/>
        <end position="392"/>
    </location>
</feature>
<dbReference type="RefSeq" id="XP_031750919.1">
    <property type="nucleotide sequence ID" value="XM_031895059.1"/>
</dbReference>
<evidence type="ECO:0000256" key="2">
    <source>
        <dbReference type="ARBA" id="ARBA00012925"/>
    </source>
</evidence>
<name>A0A803JZ88_XENTR</name>
<proteinExistence type="inferred from homology"/>
<dbReference type="OMA" id="MNFRATQ"/>
<dbReference type="InterPro" id="IPR036398">
    <property type="entry name" value="CA_dom_sf"/>
</dbReference>
<keyword evidence="7" id="KW-0732">Signal</keyword>
<dbReference type="InterPro" id="IPR001148">
    <property type="entry name" value="CA_dom"/>
</dbReference>
<gene>
    <name evidence="11 13 14 15" type="primary">ca9</name>
</gene>
<evidence type="ECO:0000313" key="14">
    <source>
        <dbReference type="RefSeq" id="XP_031750919.1"/>
    </source>
</evidence>
<comment type="catalytic activity">
    <reaction evidence="7">
        <text>hydrogencarbonate + H(+) = CO2 + H2O</text>
        <dbReference type="Rhea" id="RHEA:10748"/>
        <dbReference type="ChEBI" id="CHEBI:15377"/>
        <dbReference type="ChEBI" id="CHEBI:15378"/>
        <dbReference type="ChEBI" id="CHEBI:16526"/>
        <dbReference type="ChEBI" id="CHEBI:17544"/>
        <dbReference type="EC" id="4.2.1.1"/>
    </reaction>
</comment>
<feature type="compositionally biased region" description="Polar residues" evidence="8">
    <location>
        <begin position="316"/>
        <end position="334"/>
    </location>
</feature>
<evidence type="ECO:0000256" key="5">
    <source>
        <dbReference type="ARBA" id="ARBA00023180"/>
    </source>
</evidence>
<dbReference type="OrthoDB" id="429145at2759"/>
<dbReference type="SUPFAM" id="SSF51069">
    <property type="entry name" value="Carbonic anhydrase"/>
    <property type="match status" value="1"/>
</dbReference>
<comment type="similarity">
    <text evidence="1 7">Belongs to the alpha-carbonic anhydrase family.</text>
</comment>
<keyword evidence="5" id="KW-0325">Glycoprotein</keyword>
<dbReference type="PROSITE" id="PS00162">
    <property type="entry name" value="ALPHA_CA_1"/>
    <property type="match status" value="1"/>
</dbReference>
<keyword evidence="9" id="KW-0812">Transmembrane</keyword>
<dbReference type="EC" id="4.2.1.1" evidence="2 7"/>
<keyword evidence="9" id="KW-0472">Membrane</keyword>
<sequence length="392" mass="43116">MDLRVLYLIQLGSCLLGVGAGSNTEEEEEERPEDAHPPGHKSHHWNYQDIHQWDSDYPHCGGPEQSPINVVTSATTFDSNLRPILLSGYNVPPSRTLSLENNGHTVVLDLPDSLLIIGGLPQTYRATQLHFHWGSQDDPGSEHTVNGQRFPGEMHVVHYSAEYSSATEASTHPGGLAVLGVFIQEGEEENPAFQNLLPYLQNITEEGESIEIPGFDIRGLLPQRLDRYYHYDGSLTTPPCYQTVNWTLFNQTILLSPEQMDLLEDTIHADHDHILQNNFRAPQSLNGRLVLSSFSPKVSGRRLPGAAPNPAGTSPAPDNSSPNHSSQGTGESVEASLSTGDMLAIIFGVLFSVTSVAFCLYVRRNRSRNKRLGNENKSNVIYKAATAEDNVA</sequence>
<feature type="region of interest" description="Disordered" evidence="8">
    <location>
        <begin position="300"/>
        <end position="334"/>
    </location>
</feature>
<evidence type="ECO:0000313" key="15">
    <source>
        <dbReference type="Xenbase" id="XB-GENE-6033533"/>
    </source>
</evidence>
<dbReference type="GeneID" id="100498132"/>
<keyword evidence="3 7" id="KW-0479">Metal-binding</keyword>
<evidence type="ECO:0000256" key="6">
    <source>
        <dbReference type="ARBA" id="ARBA00023239"/>
    </source>
</evidence>
<dbReference type="GO" id="GO:0005886">
    <property type="term" value="C:plasma membrane"/>
    <property type="evidence" value="ECO:0000318"/>
    <property type="project" value="GO_Central"/>
</dbReference>
<evidence type="ECO:0000313" key="11">
    <source>
        <dbReference type="Ensembl" id="ENSXETP00000113393"/>
    </source>
</evidence>
<feature type="domain" description="Alpha-carbonic anhydrase" evidence="10">
    <location>
        <begin position="43"/>
        <end position="294"/>
    </location>
</feature>
<evidence type="ECO:0000256" key="3">
    <source>
        <dbReference type="ARBA" id="ARBA00022723"/>
    </source>
</evidence>
<evidence type="ECO:0000256" key="9">
    <source>
        <dbReference type="SAM" id="Phobius"/>
    </source>
</evidence>
<organism evidence="11">
    <name type="scientific">Xenopus tropicalis</name>
    <name type="common">Western clawed frog</name>
    <name type="synonym">Silurana tropicalis</name>
    <dbReference type="NCBI Taxonomy" id="8364"/>
    <lineage>
        <taxon>Eukaryota</taxon>
        <taxon>Metazoa</taxon>
        <taxon>Chordata</taxon>
        <taxon>Craniata</taxon>
        <taxon>Vertebrata</taxon>
        <taxon>Euteleostomi</taxon>
        <taxon>Amphibia</taxon>
        <taxon>Batrachia</taxon>
        <taxon>Anura</taxon>
        <taxon>Pipoidea</taxon>
        <taxon>Pipidae</taxon>
        <taxon>Xenopodinae</taxon>
        <taxon>Xenopus</taxon>
        <taxon>Silurana</taxon>
    </lineage>
</organism>
<evidence type="ECO:0000313" key="13">
    <source>
        <dbReference type="RefSeq" id="XP_031750918.1"/>
    </source>
</evidence>
<dbReference type="Xenbase" id="XB-GENE-6033533">
    <property type="gene designation" value="ca9"/>
</dbReference>
<keyword evidence="4 7" id="KW-0862">Zinc</keyword>
<dbReference type="FunFam" id="3.10.200.10:FF:000003">
    <property type="entry name" value="Carbonic anhydrase 12"/>
    <property type="match status" value="1"/>
</dbReference>
<evidence type="ECO:0000259" key="10">
    <source>
        <dbReference type="PROSITE" id="PS51144"/>
    </source>
</evidence>
<evidence type="ECO:0000256" key="1">
    <source>
        <dbReference type="ARBA" id="ARBA00010718"/>
    </source>
</evidence>
<dbReference type="Gene3D" id="3.10.200.10">
    <property type="entry name" value="Alpha carbonic anhydrase"/>
    <property type="match status" value="1"/>
</dbReference>
<dbReference type="SMART" id="SM01057">
    <property type="entry name" value="Carb_anhydrase"/>
    <property type="match status" value="1"/>
</dbReference>
<reference evidence="11" key="1">
    <citation type="journal article" date="2010" name="Science">
        <title>The genome of the Western clawed frog Xenopus tropicalis.</title>
        <authorList>
            <person name="Hellsten U."/>
            <person name="Harland R.M."/>
            <person name="Gilchrist M.J."/>
            <person name="Hendrix D."/>
            <person name="Jurka J."/>
            <person name="Kapitonov V."/>
            <person name="Ovcharenko I."/>
            <person name="Putnam N.H."/>
            <person name="Shu S."/>
            <person name="Taher L."/>
            <person name="Blitz I.L."/>
            <person name="Blumberg B."/>
            <person name="Dichmann D.S."/>
            <person name="Dubchak I."/>
            <person name="Amaya E."/>
            <person name="Detter J.C."/>
            <person name="Fletcher R."/>
            <person name="Gerhard D.S."/>
            <person name="Goodstein D."/>
            <person name="Graves T."/>
            <person name="Grigoriev I.V."/>
            <person name="Grimwood J."/>
            <person name="Kawashima T."/>
            <person name="Lindquist E."/>
            <person name="Lucas S.M."/>
            <person name="Mead P.E."/>
            <person name="Mitros T."/>
            <person name="Ogino H."/>
            <person name="Ohta Y."/>
            <person name="Poliakov A.V."/>
            <person name="Pollet N."/>
            <person name="Robert J."/>
            <person name="Salamov A."/>
            <person name="Sater A.K."/>
            <person name="Schmutz J."/>
            <person name="Terry A."/>
            <person name="Vize P.D."/>
            <person name="Warren W.C."/>
            <person name="Wells D."/>
            <person name="Wills A."/>
            <person name="Wilson R.K."/>
            <person name="Zimmerman L.B."/>
            <person name="Zorn A.M."/>
            <person name="Grainger R."/>
            <person name="Grammer T."/>
            <person name="Khokha M.K."/>
            <person name="Richardson P.M."/>
            <person name="Rokhsar D.S."/>
        </authorList>
    </citation>
    <scope>NUCLEOTIDE SEQUENCE [LARGE SCALE GENOMIC DNA]</scope>
    <source>
        <strain evidence="11">Nigerian</strain>
    </source>
</reference>
<comment type="function">
    <text evidence="7">Reversible hydration of carbon dioxide.</text>
</comment>